<protein>
    <submittedName>
        <fullName evidence="2">Uncharacterized protein</fullName>
    </submittedName>
</protein>
<proteinExistence type="predicted"/>
<dbReference type="Pfam" id="PF09692">
    <property type="entry name" value="Arb1"/>
    <property type="match status" value="1"/>
</dbReference>
<gene>
    <name evidence="2" type="ORF">EV702DRAFT_1095987</name>
</gene>
<dbReference type="GO" id="GO:0031047">
    <property type="term" value="P:regulatory ncRNA-mediated gene silencing"/>
    <property type="evidence" value="ECO:0007669"/>
    <property type="project" value="InterPro"/>
</dbReference>
<reference evidence="2" key="1">
    <citation type="journal article" date="2020" name="New Phytol.">
        <title>Comparative genomics reveals dynamic genome evolution in host specialist ectomycorrhizal fungi.</title>
        <authorList>
            <person name="Lofgren L.A."/>
            <person name="Nguyen N.H."/>
            <person name="Vilgalys R."/>
            <person name="Ruytinx J."/>
            <person name="Liao H.L."/>
            <person name="Branco S."/>
            <person name="Kuo A."/>
            <person name="LaButti K."/>
            <person name="Lipzen A."/>
            <person name="Andreopoulos W."/>
            <person name="Pangilinan J."/>
            <person name="Riley R."/>
            <person name="Hundley H."/>
            <person name="Na H."/>
            <person name="Barry K."/>
            <person name="Grigoriev I.V."/>
            <person name="Stajich J.E."/>
            <person name="Kennedy P.G."/>
        </authorList>
    </citation>
    <scope>NUCLEOTIDE SEQUENCE</scope>
    <source>
        <strain evidence="2">DOB743</strain>
    </source>
</reference>
<dbReference type="AlphaFoldDB" id="A0A9P6ZWZ1"/>
<name>A0A9P6ZWZ1_9AGAM</name>
<feature type="compositionally biased region" description="Pro residues" evidence="1">
    <location>
        <begin position="22"/>
        <end position="32"/>
    </location>
</feature>
<sequence>MNPESKKQSVSFDKTSASAPKDLPPTFPPFPAAPQGVTIIPFRDFTPYGYKRLRTKTGEEIEVDALGGLPTVKVLSDEEVVQRNKDRKRRRNAGQSADATGRIVPWWEEWEEGENLRTTSEPIELRKSLIDRVHQATDDFRIGRTWPPISSGVRTLWDHFRLYIGLLSNLPIYRKAKKSKGNTDMTCEEGGDASDNDDTPKAKQINLNIIQDPLEQIPHPGKQLEPKEGEGDTMARLLEIFLEDMEKSIKVFMSSYMRDKGLIWSERNLFIAPTVLHFFLRFMQRNGIFAGFKTHAENLNRAVVVAELAIRELPLTARVARVLPGTFDAACKGCWGYKGSLSMYISTTLDSEDGCTGTDTPASSAVGTFEEALKADHAEIVSSDVVLDSLMAKEVLDDTFGADDGVNISHPPADDPWAAAITAGQNTTVSWTDVKVDSLLTFLGPTQLPLTHTAGVVEFSTRKVKEIMLPEAISSISDTPSTAIEQELGSRFARVVLEPWIRTPTDELLDIARPIITSSSRGAVVKDPLADSIDVSNAHSPSDAYNPCRDDLTILIDPASADCFHVGLGLCGTWVQMARCEDVESPITPIDQGTQHVSKHPRDCFWYLEDVVSIFPSFYTESEVEIDLGQTTDNDDL</sequence>
<dbReference type="GO" id="GO:0033167">
    <property type="term" value="C:ARC complex"/>
    <property type="evidence" value="ECO:0007669"/>
    <property type="project" value="InterPro"/>
</dbReference>
<dbReference type="EMBL" id="JABBWD010000016">
    <property type="protein sequence ID" value="KAG1778359.1"/>
    <property type="molecule type" value="Genomic_DNA"/>
</dbReference>
<evidence type="ECO:0000256" key="1">
    <source>
        <dbReference type="SAM" id="MobiDB-lite"/>
    </source>
</evidence>
<comment type="caution">
    <text evidence="2">The sequence shown here is derived from an EMBL/GenBank/DDBJ whole genome shotgun (WGS) entry which is preliminary data.</text>
</comment>
<feature type="compositionally biased region" description="Acidic residues" evidence="1">
    <location>
        <begin position="186"/>
        <end position="197"/>
    </location>
</feature>
<feature type="region of interest" description="Disordered" evidence="1">
    <location>
        <begin position="1"/>
        <end position="32"/>
    </location>
</feature>
<evidence type="ECO:0000313" key="2">
    <source>
        <dbReference type="EMBL" id="KAG1778359.1"/>
    </source>
</evidence>
<dbReference type="InterPro" id="IPR018606">
    <property type="entry name" value="Arb1"/>
</dbReference>
<dbReference type="Proteomes" id="UP000714275">
    <property type="component" value="Unassembled WGS sequence"/>
</dbReference>
<accession>A0A9P6ZWZ1</accession>
<keyword evidence="3" id="KW-1185">Reference proteome</keyword>
<feature type="compositionally biased region" description="Polar residues" evidence="1">
    <location>
        <begin position="8"/>
        <end position="18"/>
    </location>
</feature>
<dbReference type="OrthoDB" id="435402at2759"/>
<feature type="region of interest" description="Disordered" evidence="1">
    <location>
        <begin position="181"/>
        <end position="200"/>
    </location>
</feature>
<evidence type="ECO:0000313" key="3">
    <source>
        <dbReference type="Proteomes" id="UP000714275"/>
    </source>
</evidence>
<organism evidence="2 3">
    <name type="scientific">Suillus placidus</name>
    <dbReference type="NCBI Taxonomy" id="48579"/>
    <lineage>
        <taxon>Eukaryota</taxon>
        <taxon>Fungi</taxon>
        <taxon>Dikarya</taxon>
        <taxon>Basidiomycota</taxon>
        <taxon>Agaricomycotina</taxon>
        <taxon>Agaricomycetes</taxon>
        <taxon>Agaricomycetidae</taxon>
        <taxon>Boletales</taxon>
        <taxon>Suillineae</taxon>
        <taxon>Suillaceae</taxon>
        <taxon>Suillus</taxon>
    </lineage>
</organism>